<evidence type="ECO:0000256" key="2">
    <source>
        <dbReference type="ARBA" id="ARBA00022833"/>
    </source>
</evidence>
<evidence type="ECO:0000256" key="1">
    <source>
        <dbReference type="ARBA" id="ARBA00022723"/>
    </source>
</evidence>
<dbReference type="PANTHER" id="PTHR31779">
    <property type="entry name" value="2-NITROPROPANE DIOXYGENASE FAMILY, PUTATIVE (AFU_ORTHOLOGUE AFUA_2G17430)-RELATED"/>
    <property type="match status" value="1"/>
</dbReference>
<dbReference type="PROSITE" id="PS50048">
    <property type="entry name" value="ZN2_CY6_FUNGAL_2"/>
    <property type="match status" value="1"/>
</dbReference>
<keyword evidence="4" id="KW-0238">DNA-binding</keyword>
<protein>
    <recommendedName>
        <fullName evidence="8">Zn(2)-C6 fungal-type domain-containing protein</fullName>
    </recommendedName>
</protein>
<comment type="caution">
    <text evidence="9">The sequence shown here is derived from an EMBL/GenBank/DDBJ whole genome shotgun (WGS) entry which is preliminary data.</text>
</comment>
<dbReference type="Pfam" id="PF04082">
    <property type="entry name" value="Fungal_trans"/>
    <property type="match status" value="1"/>
</dbReference>
<dbReference type="PROSITE" id="PS00463">
    <property type="entry name" value="ZN2_CY6_FUNGAL_1"/>
    <property type="match status" value="1"/>
</dbReference>
<evidence type="ECO:0000256" key="7">
    <source>
        <dbReference type="SAM" id="MobiDB-lite"/>
    </source>
</evidence>
<dbReference type="SMART" id="SM00066">
    <property type="entry name" value="GAL4"/>
    <property type="match status" value="1"/>
</dbReference>
<feature type="region of interest" description="Disordered" evidence="7">
    <location>
        <begin position="60"/>
        <end position="81"/>
    </location>
</feature>
<dbReference type="AlphaFoldDB" id="A0AAJ0CRX1"/>
<dbReference type="PANTHER" id="PTHR31779:SF4">
    <property type="entry name" value="2-NITROPROPANE DIOXYGENASE FAMILY, PUTATIVE (AFU_ORTHOLOGUE AFUA_2G17430)-RELATED"/>
    <property type="match status" value="1"/>
</dbReference>
<dbReference type="Gene3D" id="4.10.240.10">
    <property type="entry name" value="Zn(2)-C6 fungal-type DNA-binding domain"/>
    <property type="match status" value="1"/>
</dbReference>
<dbReference type="Proteomes" id="UP001251528">
    <property type="component" value="Unassembled WGS sequence"/>
</dbReference>
<dbReference type="GO" id="GO:0003677">
    <property type="term" value="F:DNA binding"/>
    <property type="evidence" value="ECO:0007669"/>
    <property type="project" value="UniProtKB-KW"/>
</dbReference>
<evidence type="ECO:0000313" key="9">
    <source>
        <dbReference type="EMBL" id="KAK2601774.1"/>
    </source>
</evidence>
<keyword evidence="2" id="KW-0862">Zinc</keyword>
<keyword evidence="10" id="KW-1185">Reference proteome</keyword>
<reference evidence="9" key="1">
    <citation type="submission" date="2023-06" db="EMBL/GenBank/DDBJ databases">
        <title>Conoideocrella luteorostrata (Hypocreales: Clavicipitaceae), a potential biocontrol fungus for elongate hemlock scale in United States Christmas tree production areas.</title>
        <authorList>
            <person name="Barrett H."/>
            <person name="Lovett B."/>
            <person name="Macias A.M."/>
            <person name="Stajich J.E."/>
            <person name="Kasson M.T."/>
        </authorList>
    </citation>
    <scope>NUCLEOTIDE SEQUENCE</scope>
    <source>
        <strain evidence="9">ARSEF 14590</strain>
    </source>
</reference>
<dbReference type="InterPro" id="IPR007219">
    <property type="entry name" value="XnlR_reg_dom"/>
</dbReference>
<name>A0AAJ0CRX1_9HYPO</name>
<evidence type="ECO:0000256" key="4">
    <source>
        <dbReference type="ARBA" id="ARBA00023125"/>
    </source>
</evidence>
<evidence type="ECO:0000256" key="3">
    <source>
        <dbReference type="ARBA" id="ARBA00023015"/>
    </source>
</evidence>
<accession>A0AAJ0CRX1</accession>
<dbReference type="GO" id="GO:0009410">
    <property type="term" value="P:response to xenobiotic stimulus"/>
    <property type="evidence" value="ECO:0007669"/>
    <property type="project" value="TreeGrafter"/>
</dbReference>
<dbReference type="InterPro" id="IPR001138">
    <property type="entry name" value="Zn2Cys6_DnaBD"/>
</dbReference>
<keyword evidence="1" id="KW-0479">Metal-binding</keyword>
<dbReference type="Pfam" id="PF00172">
    <property type="entry name" value="Zn_clus"/>
    <property type="match status" value="1"/>
</dbReference>
<sequence>MPKRRYGGAAQQISTQKRQRAYAACTECRRRKRKCDGTEPCSSCHGYGYRCSYHAGADSESDAHNSNAIEGKSPTIASNSSVHPGYSSVSLSASTQENSPTEVLVSKPKGRYINAHSAVALPHLVGLALGASVPPRLHSFAWNLGSRPERKWAIHDALSSFITLQDCRSLSSVYFATVHPMFPFLPQTRFLDRLSENWSALESQPNFAAVVAGVAALGSFFAEPSYSKERELVDYSFSILDLTLSTPISLIDLDSVGGWLLRTLYIRLTTRPALACLASQTAIHVAEILSLHREISERDTASSYLGQALFSPEELDTRRRHYWVAWCLNCLVSAEFGLDPVKLSLATCSRPKLNSTTHMQHLVSLSEALSSVQAHVEQGLESQAMTDHFARLRDIPSDSVTFSIFKAEVCIGTLRRYVSASRRPGRATITVCVAILDTALESVDKLLSERQHWWNLLSVPFQSVCLILHFDDDLLLALLPKAMDALRRISNMLDTHLTKEALNTAQQLVALSRDGSENRAQVKTAALGDSHYSSVIDWSSLNQGFAFENWPLGLDFMYEN</sequence>
<keyword evidence="3" id="KW-0805">Transcription regulation</keyword>
<evidence type="ECO:0000313" key="10">
    <source>
        <dbReference type="Proteomes" id="UP001251528"/>
    </source>
</evidence>
<dbReference type="InterPro" id="IPR036864">
    <property type="entry name" value="Zn2-C6_fun-type_DNA-bd_sf"/>
</dbReference>
<dbReference type="CDD" id="cd00067">
    <property type="entry name" value="GAL4"/>
    <property type="match status" value="1"/>
</dbReference>
<dbReference type="GO" id="GO:0008270">
    <property type="term" value="F:zinc ion binding"/>
    <property type="evidence" value="ECO:0007669"/>
    <property type="project" value="InterPro"/>
</dbReference>
<evidence type="ECO:0000259" key="8">
    <source>
        <dbReference type="PROSITE" id="PS50048"/>
    </source>
</evidence>
<evidence type="ECO:0000256" key="5">
    <source>
        <dbReference type="ARBA" id="ARBA00023163"/>
    </source>
</evidence>
<gene>
    <name evidence="9" type="ORF">QQS21_004658</name>
</gene>
<evidence type="ECO:0000256" key="6">
    <source>
        <dbReference type="ARBA" id="ARBA00023242"/>
    </source>
</evidence>
<keyword evidence="5" id="KW-0804">Transcription</keyword>
<proteinExistence type="predicted"/>
<dbReference type="EMBL" id="JASWJB010000070">
    <property type="protein sequence ID" value="KAK2601774.1"/>
    <property type="molecule type" value="Genomic_DNA"/>
</dbReference>
<dbReference type="InterPro" id="IPR052478">
    <property type="entry name" value="Metabolite_Synth_Reg"/>
</dbReference>
<dbReference type="GO" id="GO:0006351">
    <property type="term" value="P:DNA-templated transcription"/>
    <property type="evidence" value="ECO:0007669"/>
    <property type="project" value="InterPro"/>
</dbReference>
<organism evidence="9 10">
    <name type="scientific">Conoideocrella luteorostrata</name>
    <dbReference type="NCBI Taxonomy" id="1105319"/>
    <lineage>
        <taxon>Eukaryota</taxon>
        <taxon>Fungi</taxon>
        <taxon>Dikarya</taxon>
        <taxon>Ascomycota</taxon>
        <taxon>Pezizomycotina</taxon>
        <taxon>Sordariomycetes</taxon>
        <taxon>Hypocreomycetidae</taxon>
        <taxon>Hypocreales</taxon>
        <taxon>Clavicipitaceae</taxon>
        <taxon>Conoideocrella</taxon>
    </lineage>
</organism>
<dbReference type="CDD" id="cd12148">
    <property type="entry name" value="fungal_TF_MHR"/>
    <property type="match status" value="1"/>
</dbReference>
<dbReference type="GO" id="GO:0000981">
    <property type="term" value="F:DNA-binding transcription factor activity, RNA polymerase II-specific"/>
    <property type="evidence" value="ECO:0007669"/>
    <property type="project" value="InterPro"/>
</dbReference>
<keyword evidence="6" id="KW-0539">Nucleus</keyword>
<feature type="domain" description="Zn(2)-C6 fungal-type" evidence="8">
    <location>
        <begin position="24"/>
        <end position="53"/>
    </location>
</feature>
<dbReference type="SUPFAM" id="SSF57701">
    <property type="entry name" value="Zn2/Cys6 DNA-binding domain"/>
    <property type="match status" value="1"/>
</dbReference>